<protein>
    <recommendedName>
        <fullName evidence="7">AP2/ERF domain-containing protein</fullName>
    </recommendedName>
</protein>
<dbReference type="GO" id="GO:0003700">
    <property type="term" value="F:DNA-binding transcription factor activity"/>
    <property type="evidence" value="ECO:0007669"/>
    <property type="project" value="InterPro"/>
</dbReference>
<feature type="domain" description="AP2/ERF" evidence="7">
    <location>
        <begin position="95"/>
        <end position="153"/>
    </location>
</feature>
<reference evidence="8" key="1">
    <citation type="submission" date="2021-01" db="UniProtKB">
        <authorList>
            <consortium name="EnsemblPlants"/>
        </authorList>
    </citation>
    <scope>IDENTIFICATION</scope>
</reference>
<dbReference type="GO" id="GO:0003677">
    <property type="term" value="F:DNA binding"/>
    <property type="evidence" value="ECO:0007669"/>
    <property type="project" value="UniProtKB-KW"/>
</dbReference>
<dbReference type="SUPFAM" id="SSF54171">
    <property type="entry name" value="DNA-binding domain"/>
    <property type="match status" value="1"/>
</dbReference>
<feature type="region of interest" description="Disordered" evidence="6">
    <location>
        <begin position="173"/>
        <end position="231"/>
    </location>
</feature>
<dbReference type="InterPro" id="IPR036955">
    <property type="entry name" value="AP2/ERF_dom_sf"/>
</dbReference>
<accession>A0A7N0TC69</accession>
<dbReference type="SMART" id="SM00380">
    <property type="entry name" value="AP2"/>
    <property type="match status" value="1"/>
</dbReference>
<dbReference type="Gramene" id="Kaladp0032s0186.1.v1.1">
    <property type="protein sequence ID" value="Kaladp0032s0186.1.v1.1.CDS.1"/>
    <property type="gene ID" value="Kaladp0032s0186.v1.1"/>
</dbReference>
<evidence type="ECO:0000256" key="6">
    <source>
        <dbReference type="SAM" id="MobiDB-lite"/>
    </source>
</evidence>
<evidence type="ECO:0000256" key="4">
    <source>
        <dbReference type="ARBA" id="ARBA00023163"/>
    </source>
</evidence>
<dbReference type="CDD" id="cd00018">
    <property type="entry name" value="AP2"/>
    <property type="match status" value="1"/>
</dbReference>
<keyword evidence="5" id="KW-0539">Nucleus</keyword>
<dbReference type="PRINTS" id="PR00367">
    <property type="entry name" value="ETHRSPELEMNT"/>
</dbReference>
<comment type="subcellular location">
    <subcellularLocation>
        <location evidence="1">Nucleus</location>
    </subcellularLocation>
</comment>
<keyword evidence="9" id="KW-1185">Reference proteome</keyword>
<evidence type="ECO:0000256" key="1">
    <source>
        <dbReference type="ARBA" id="ARBA00004123"/>
    </source>
</evidence>
<dbReference type="Pfam" id="PF00847">
    <property type="entry name" value="AP2"/>
    <property type="match status" value="1"/>
</dbReference>
<dbReference type="InterPro" id="IPR001471">
    <property type="entry name" value="AP2/ERF_dom"/>
</dbReference>
<organism evidence="8 9">
    <name type="scientific">Kalanchoe fedtschenkoi</name>
    <name type="common">Lavender scallops</name>
    <name type="synonym">South American air plant</name>
    <dbReference type="NCBI Taxonomy" id="63787"/>
    <lineage>
        <taxon>Eukaryota</taxon>
        <taxon>Viridiplantae</taxon>
        <taxon>Streptophyta</taxon>
        <taxon>Embryophyta</taxon>
        <taxon>Tracheophyta</taxon>
        <taxon>Spermatophyta</taxon>
        <taxon>Magnoliopsida</taxon>
        <taxon>eudicotyledons</taxon>
        <taxon>Gunneridae</taxon>
        <taxon>Pentapetalae</taxon>
        <taxon>Saxifragales</taxon>
        <taxon>Crassulaceae</taxon>
        <taxon>Kalanchoe</taxon>
    </lineage>
</organism>
<keyword evidence="4" id="KW-0804">Transcription</keyword>
<dbReference type="PROSITE" id="PS51032">
    <property type="entry name" value="AP2_ERF"/>
    <property type="match status" value="1"/>
</dbReference>
<dbReference type="GO" id="GO:0005634">
    <property type="term" value="C:nucleus"/>
    <property type="evidence" value="ECO:0007669"/>
    <property type="project" value="UniProtKB-SubCell"/>
</dbReference>
<evidence type="ECO:0000313" key="9">
    <source>
        <dbReference type="Proteomes" id="UP000594263"/>
    </source>
</evidence>
<keyword evidence="3" id="KW-0238">DNA-binding</keyword>
<evidence type="ECO:0000256" key="2">
    <source>
        <dbReference type="ARBA" id="ARBA00023015"/>
    </source>
</evidence>
<feature type="compositionally biased region" description="Basic and acidic residues" evidence="6">
    <location>
        <begin position="201"/>
        <end position="215"/>
    </location>
</feature>
<dbReference type="PANTHER" id="PTHR31194:SF62">
    <property type="entry name" value="ETHYLENE-RESPONSIVE TRANSCRIPTION FACTOR ERF118"/>
    <property type="match status" value="1"/>
</dbReference>
<name>A0A7N0TC69_KALFE</name>
<evidence type="ECO:0000256" key="3">
    <source>
        <dbReference type="ARBA" id="ARBA00023125"/>
    </source>
</evidence>
<dbReference type="AlphaFoldDB" id="A0A7N0TC69"/>
<proteinExistence type="predicted"/>
<evidence type="ECO:0000256" key="5">
    <source>
        <dbReference type="ARBA" id="ARBA00023242"/>
    </source>
</evidence>
<dbReference type="InterPro" id="IPR050913">
    <property type="entry name" value="AP2/ERF_ERF"/>
</dbReference>
<dbReference type="InterPro" id="IPR016177">
    <property type="entry name" value="DNA-bd_dom_sf"/>
</dbReference>
<keyword evidence="2" id="KW-0805">Transcription regulation</keyword>
<dbReference type="Proteomes" id="UP000594263">
    <property type="component" value="Unplaced"/>
</dbReference>
<dbReference type="PANTHER" id="PTHR31194">
    <property type="entry name" value="SHN SHINE , DNA BINDING / TRANSCRIPTION FACTOR"/>
    <property type="match status" value="1"/>
</dbReference>
<evidence type="ECO:0000259" key="7">
    <source>
        <dbReference type="PROSITE" id="PS51032"/>
    </source>
</evidence>
<evidence type="ECO:0000313" key="8">
    <source>
        <dbReference type="EnsemblPlants" id="Kaladp0032s0186.1.v1.1.CDS.1"/>
    </source>
</evidence>
<dbReference type="EnsemblPlants" id="Kaladp0032s0186.1.v1.1">
    <property type="protein sequence ID" value="Kaladp0032s0186.1.v1.1.CDS.1"/>
    <property type="gene ID" value="Kaladp0032s0186.v1.1"/>
</dbReference>
<dbReference type="Gene3D" id="3.30.730.10">
    <property type="entry name" value="AP2/ERF domain"/>
    <property type="match status" value="1"/>
</dbReference>
<sequence>MSVGARSVRKVRVIYSDPYATESSSDEEDNATGVARVAEIRKRVVKEIVIPVVGMKRKARGSGLVKKESGVGDGLLHAERKSMNMTQSLSKMPSVYRGVRQRKWGKWAAEIRDPFRSARVWLGTFNTPEEASQAYQAKLREYEALGANDSATPKKIKTGFKKTILKAKKDVSEMKNESTLLPSHRRSVSEDAESHAPSSPVDDKDNKKEGDDEVKQPQFIRPPPEVNGSLDQEIGLGFEFNSFLNDYEFSQLFDDFDKLDDDILDGVDLSKALDNLQLPWMEESLNIACP</sequence>